<feature type="compositionally biased region" description="Basic and acidic residues" evidence="1">
    <location>
        <begin position="43"/>
        <end position="54"/>
    </location>
</feature>
<name>A0AAU7WEC6_9MICO</name>
<dbReference type="EMBL" id="CP158374">
    <property type="protein sequence ID" value="XBX84086.1"/>
    <property type="molecule type" value="Genomic_DNA"/>
</dbReference>
<feature type="compositionally biased region" description="Acidic residues" evidence="1">
    <location>
        <begin position="26"/>
        <end position="42"/>
    </location>
</feature>
<proteinExistence type="predicted"/>
<dbReference type="RefSeq" id="WP_350350087.1">
    <property type="nucleotide sequence ID" value="NZ_CP158374.1"/>
</dbReference>
<reference evidence="2" key="1">
    <citation type="submission" date="2024-05" db="EMBL/GenBank/DDBJ databases">
        <authorList>
            <person name="Yu L."/>
        </authorList>
    </citation>
    <scope>NUCLEOTIDE SEQUENCE</scope>
    <source>
        <strain evidence="2">G08B096</strain>
    </source>
</reference>
<protein>
    <submittedName>
        <fullName evidence="2">Uncharacterized protein</fullName>
    </submittedName>
</protein>
<accession>A0AAU7WEC6</accession>
<organism evidence="2">
    <name type="scientific">Agromyces sp. G08B096</name>
    <dbReference type="NCBI Taxonomy" id="3156399"/>
    <lineage>
        <taxon>Bacteria</taxon>
        <taxon>Bacillati</taxon>
        <taxon>Actinomycetota</taxon>
        <taxon>Actinomycetes</taxon>
        <taxon>Micrococcales</taxon>
        <taxon>Microbacteriaceae</taxon>
        <taxon>Agromyces</taxon>
    </lineage>
</organism>
<gene>
    <name evidence="2" type="ORF">ABIQ69_03680</name>
</gene>
<evidence type="ECO:0000313" key="2">
    <source>
        <dbReference type="EMBL" id="XBX84086.1"/>
    </source>
</evidence>
<feature type="region of interest" description="Disordered" evidence="1">
    <location>
        <begin position="14"/>
        <end position="54"/>
    </location>
</feature>
<sequence>MLIRAPHVLQVDVAESGVRPAGTLSDDPENESADEQHDSDDGEPQKAFENEADD</sequence>
<dbReference type="AlphaFoldDB" id="A0AAU7WEC6"/>
<evidence type="ECO:0000256" key="1">
    <source>
        <dbReference type="SAM" id="MobiDB-lite"/>
    </source>
</evidence>